<sequence>MSAAASPLRLGRRSSNPRPCGEIKLLLRLIALIVNRNWW</sequence>
<keyword evidence="2" id="KW-1185">Reference proteome</keyword>
<evidence type="ECO:0000313" key="1">
    <source>
        <dbReference type="EMBL" id="KAL3636002.1"/>
    </source>
</evidence>
<organism evidence="1 2">
    <name type="scientific">Castilleja foliolosa</name>
    <dbReference type="NCBI Taxonomy" id="1961234"/>
    <lineage>
        <taxon>Eukaryota</taxon>
        <taxon>Viridiplantae</taxon>
        <taxon>Streptophyta</taxon>
        <taxon>Embryophyta</taxon>
        <taxon>Tracheophyta</taxon>
        <taxon>Spermatophyta</taxon>
        <taxon>Magnoliopsida</taxon>
        <taxon>eudicotyledons</taxon>
        <taxon>Gunneridae</taxon>
        <taxon>Pentapetalae</taxon>
        <taxon>asterids</taxon>
        <taxon>lamiids</taxon>
        <taxon>Lamiales</taxon>
        <taxon>Orobanchaceae</taxon>
        <taxon>Pedicularideae</taxon>
        <taxon>Castillejinae</taxon>
        <taxon>Castilleja</taxon>
    </lineage>
</organism>
<comment type="caution">
    <text evidence="1">The sequence shown here is derived from an EMBL/GenBank/DDBJ whole genome shotgun (WGS) entry which is preliminary data.</text>
</comment>
<dbReference type="EMBL" id="JAVIJP010000027">
    <property type="protein sequence ID" value="KAL3636002.1"/>
    <property type="molecule type" value="Genomic_DNA"/>
</dbReference>
<gene>
    <name evidence="1" type="ORF">CASFOL_020549</name>
</gene>
<name>A0ABD3D5F9_9LAMI</name>
<dbReference type="Proteomes" id="UP001632038">
    <property type="component" value="Unassembled WGS sequence"/>
</dbReference>
<accession>A0ABD3D5F9</accession>
<proteinExistence type="predicted"/>
<dbReference type="AlphaFoldDB" id="A0ABD3D5F9"/>
<protein>
    <submittedName>
        <fullName evidence="1">Uncharacterized protein</fullName>
    </submittedName>
</protein>
<reference evidence="2" key="1">
    <citation type="journal article" date="2024" name="IScience">
        <title>Strigolactones Initiate the Formation of Haustorium-like Structures in Castilleja.</title>
        <authorList>
            <person name="Buerger M."/>
            <person name="Peterson D."/>
            <person name="Chory J."/>
        </authorList>
    </citation>
    <scope>NUCLEOTIDE SEQUENCE [LARGE SCALE GENOMIC DNA]</scope>
</reference>
<evidence type="ECO:0000313" key="2">
    <source>
        <dbReference type="Proteomes" id="UP001632038"/>
    </source>
</evidence>